<keyword evidence="1" id="KW-0677">Repeat</keyword>
<protein>
    <recommendedName>
        <fullName evidence="2">COR domain-containing protein</fullName>
    </recommendedName>
</protein>
<dbReference type="Gene3D" id="1.10.10.10">
    <property type="entry name" value="Winged helix-like DNA-binding domain superfamily/Winged helix DNA-binding domain"/>
    <property type="match status" value="1"/>
</dbReference>
<dbReference type="Pfam" id="PF16095">
    <property type="entry name" value="COR-A"/>
    <property type="match status" value="1"/>
</dbReference>
<accession>A0A8S3SFR1</accession>
<evidence type="ECO:0000259" key="2">
    <source>
        <dbReference type="Pfam" id="PF16095"/>
    </source>
</evidence>
<evidence type="ECO:0000256" key="1">
    <source>
        <dbReference type="ARBA" id="ARBA00022737"/>
    </source>
</evidence>
<feature type="domain" description="COR" evidence="2">
    <location>
        <begin position="208"/>
        <end position="353"/>
    </location>
</feature>
<dbReference type="InterPro" id="IPR036388">
    <property type="entry name" value="WH-like_DNA-bd_sf"/>
</dbReference>
<sequence>MENSIEKKFNDEIIKLCDDNNKSSNNSLFTRERYRETIGNMCEQCILKKSRTATTKLVVHPITSTDFNSRCQVDLVDYQSFPDGEYKWIMHYQDHFFLLMGSPHILQKYVRFWFDAIHCYWSNPRENRLDPPIIVVCTNEDKIKNKEKRQSEFNMNLGKILNPQKKKEHLRNIYFVSNTEDDDSIFQKIRQEISQHAMDMNDWGRPCPLKWLLFQQVLGKMKDSDVPISTTTKLKTIAKHDNIGIENDEELKKCLAYFHDIGSVIYFDEENLKEYVILDPKWLIDAFRCLVTDKIENIIQSSVDWQTLKENGELTPKLIDLLFKKVPKLKFVENKKHLLEVMKRFDIIVQLSNSSVLYMPCMMESCSFTIVKKKFMKKTFFNHIIARFIKQYEVSTIFDKRTRTNRNALYRQIGVFDLDSKDCKQLVVCEGPNIVALQIWNYNVYSETYGEIANELCEFINSIEKRYSMRVKYTTSFKCKDGNFTMNQTTVKDLIRQKQYRCSEHNTIHMCDDILKP</sequence>
<dbReference type="OrthoDB" id="6116593at2759"/>
<dbReference type="Proteomes" id="UP000683360">
    <property type="component" value="Unassembled WGS sequence"/>
</dbReference>
<dbReference type="Gene3D" id="3.40.50.300">
    <property type="entry name" value="P-loop containing nucleotide triphosphate hydrolases"/>
    <property type="match status" value="1"/>
</dbReference>
<evidence type="ECO:0000313" key="3">
    <source>
        <dbReference type="EMBL" id="CAG2215784.1"/>
    </source>
</evidence>
<dbReference type="EMBL" id="CAJPWZ010001455">
    <property type="protein sequence ID" value="CAG2215784.1"/>
    <property type="molecule type" value="Genomic_DNA"/>
</dbReference>
<dbReference type="InterPro" id="IPR032171">
    <property type="entry name" value="COR-A"/>
</dbReference>
<proteinExistence type="predicted"/>
<reference evidence="3" key="1">
    <citation type="submission" date="2021-03" db="EMBL/GenBank/DDBJ databases">
        <authorList>
            <person name="Bekaert M."/>
        </authorList>
    </citation>
    <scope>NUCLEOTIDE SEQUENCE</scope>
</reference>
<organism evidence="3 4">
    <name type="scientific">Mytilus edulis</name>
    <name type="common">Blue mussel</name>
    <dbReference type="NCBI Taxonomy" id="6550"/>
    <lineage>
        <taxon>Eukaryota</taxon>
        <taxon>Metazoa</taxon>
        <taxon>Spiralia</taxon>
        <taxon>Lophotrochozoa</taxon>
        <taxon>Mollusca</taxon>
        <taxon>Bivalvia</taxon>
        <taxon>Autobranchia</taxon>
        <taxon>Pteriomorphia</taxon>
        <taxon>Mytilida</taxon>
        <taxon>Mytiloidea</taxon>
        <taxon>Mytilidae</taxon>
        <taxon>Mytilinae</taxon>
        <taxon>Mytilus</taxon>
    </lineage>
</organism>
<comment type="caution">
    <text evidence="3">The sequence shown here is derived from an EMBL/GenBank/DDBJ whole genome shotgun (WGS) entry which is preliminary data.</text>
</comment>
<keyword evidence="4" id="KW-1185">Reference proteome</keyword>
<gene>
    <name evidence="3" type="ORF">MEDL_29550</name>
</gene>
<name>A0A8S3SFR1_MYTED</name>
<dbReference type="AlphaFoldDB" id="A0A8S3SFR1"/>
<dbReference type="InterPro" id="IPR027417">
    <property type="entry name" value="P-loop_NTPase"/>
</dbReference>
<evidence type="ECO:0000313" key="4">
    <source>
        <dbReference type="Proteomes" id="UP000683360"/>
    </source>
</evidence>